<accession>A0A2P4YK35</accession>
<sequence>MNGAAVYRQLDVVLYLLEHRSEGFSSDAMTNPGDIEVQCLFSDSDTVLSKKILNPVSTAQRKMVQSVFKIRPSFVQGCLRCLAEIAVRTNNVEMLDWVNQFGLELRSTAPIRYAVRYNYMSLLKWFHRNGFMMNEPDLLELAVRHKSLGAARWLWTRGYEITSLKFAEIAGDTMFVPLLRWVLDYGPPLNIPLALKFAMNYNYMEVMLWLSECDRLPIVLWALKTSDKPRQKEKEDVQKLLLWILTMTSFNDESTRHILGV</sequence>
<dbReference type="Gene3D" id="1.25.40.20">
    <property type="entry name" value="Ankyrin repeat-containing domain"/>
    <property type="match status" value="1"/>
</dbReference>
<gene>
    <name evidence="1" type="ORF">PHPALM_4341</name>
</gene>
<dbReference type="PANTHER" id="PTHR46586">
    <property type="entry name" value="ANKYRIN REPEAT-CONTAINING PROTEIN"/>
    <property type="match status" value="1"/>
</dbReference>
<comment type="caution">
    <text evidence="1">The sequence shown here is derived from an EMBL/GenBank/DDBJ whole genome shotgun (WGS) entry which is preliminary data.</text>
</comment>
<dbReference type="PANTHER" id="PTHR46586:SF3">
    <property type="entry name" value="ANKYRIN REPEAT-CONTAINING PROTEIN"/>
    <property type="match status" value="1"/>
</dbReference>
<protein>
    <recommendedName>
        <fullName evidence="3">Ankyrin repeat protein</fullName>
    </recommendedName>
</protein>
<dbReference type="OrthoDB" id="111808at2759"/>
<evidence type="ECO:0000313" key="1">
    <source>
        <dbReference type="EMBL" id="POM78160.1"/>
    </source>
</evidence>
<evidence type="ECO:0000313" key="2">
    <source>
        <dbReference type="Proteomes" id="UP000237271"/>
    </source>
</evidence>
<dbReference type="SUPFAM" id="SSF48403">
    <property type="entry name" value="Ankyrin repeat"/>
    <property type="match status" value="1"/>
</dbReference>
<reference evidence="1 2" key="1">
    <citation type="journal article" date="2017" name="Genome Biol. Evol.">
        <title>Phytophthora megakarya and P. palmivora, closely related causal agents of cacao black pod rot, underwent increases in genome sizes and gene numbers by different mechanisms.</title>
        <authorList>
            <person name="Ali S.S."/>
            <person name="Shao J."/>
            <person name="Lary D.J."/>
            <person name="Kronmiller B."/>
            <person name="Shen D."/>
            <person name="Strem M.D."/>
            <person name="Amoako-Attah I."/>
            <person name="Akrofi A.Y."/>
            <person name="Begoude B.A."/>
            <person name="Ten Hoopen G.M."/>
            <person name="Coulibaly K."/>
            <person name="Kebe B.I."/>
            <person name="Melnick R.L."/>
            <person name="Guiltinan M.J."/>
            <person name="Tyler B.M."/>
            <person name="Meinhardt L.W."/>
            <person name="Bailey B.A."/>
        </authorList>
    </citation>
    <scope>NUCLEOTIDE SEQUENCE [LARGE SCALE GENOMIC DNA]</scope>
    <source>
        <strain evidence="2">sbr112.9</strain>
    </source>
</reference>
<organism evidence="1 2">
    <name type="scientific">Phytophthora palmivora</name>
    <dbReference type="NCBI Taxonomy" id="4796"/>
    <lineage>
        <taxon>Eukaryota</taxon>
        <taxon>Sar</taxon>
        <taxon>Stramenopiles</taxon>
        <taxon>Oomycota</taxon>
        <taxon>Peronosporomycetes</taxon>
        <taxon>Peronosporales</taxon>
        <taxon>Peronosporaceae</taxon>
        <taxon>Phytophthora</taxon>
    </lineage>
</organism>
<dbReference type="InterPro" id="IPR052050">
    <property type="entry name" value="SecEffector_AnkRepeat"/>
</dbReference>
<evidence type="ECO:0008006" key="3">
    <source>
        <dbReference type="Google" id="ProtNLM"/>
    </source>
</evidence>
<keyword evidence="2" id="KW-1185">Reference proteome</keyword>
<dbReference type="AlphaFoldDB" id="A0A2P4YK35"/>
<dbReference type="InterPro" id="IPR036770">
    <property type="entry name" value="Ankyrin_rpt-contain_sf"/>
</dbReference>
<proteinExistence type="predicted"/>
<dbReference type="Proteomes" id="UP000237271">
    <property type="component" value="Unassembled WGS sequence"/>
</dbReference>
<name>A0A2P4YK35_9STRA</name>
<dbReference type="EMBL" id="NCKW01002124">
    <property type="protein sequence ID" value="POM78160.1"/>
    <property type="molecule type" value="Genomic_DNA"/>
</dbReference>